<dbReference type="Pfam" id="PF01546">
    <property type="entry name" value="Peptidase_M20"/>
    <property type="match status" value="1"/>
</dbReference>
<evidence type="ECO:0000256" key="3">
    <source>
        <dbReference type="PIRSR" id="PIRSR005962-1"/>
    </source>
</evidence>
<evidence type="ECO:0000256" key="1">
    <source>
        <dbReference type="ARBA" id="ARBA00006153"/>
    </source>
</evidence>
<keyword evidence="3" id="KW-0479">Metal-binding</keyword>
<keyword evidence="6" id="KW-1185">Reference proteome</keyword>
<evidence type="ECO:0000259" key="4">
    <source>
        <dbReference type="Pfam" id="PF07687"/>
    </source>
</evidence>
<dbReference type="AlphaFoldDB" id="A0A3M8AMK4"/>
<feature type="binding site" evidence="3">
    <location>
        <position position="103"/>
    </location>
    <ligand>
        <name>Mn(2+)</name>
        <dbReference type="ChEBI" id="CHEBI:29035"/>
        <label>2</label>
    </ligand>
</feature>
<evidence type="ECO:0000256" key="2">
    <source>
        <dbReference type="ARBA" id="ARBA00022801"/>
    </source>
</evidence>
<name>A0A3M8AMK4_9BACL</name>
<dbReference type="PANTHER" id="PTHR11014">
    <property type="entry name" value="PEPTIDASE M20 FAMILY MEMBER"/>
    <property type="match status" value="1"/>
</dbReference>
<dbReference type="GO" id="GO:0016787">
    <property type="term" value="F:hydrolase activity"/>
    <property type="evidence" value="ECO:0007669"/>
    <property type="project" value="UniProtKB-KW"/>
</dbReference>
<dbReference type="RefSeq" id="WP_122906830.1">
    <property type="nucleotide sequence ID" value="NZ_RHHS01000063.1"/>
</dbReference>
<keyword evidence="2 5" id="KW-0378">Hydrolase</keyword>
<protein>
    <submittedName>
        <fullName evidence="5">Amidohydrolase</fullName>
    </submittedName>
</protein>
<dbReference type="InterPro" id="IPR017439">
    <property type="entry name" value="Amidohydrolase"/>
</dbReference>
<dbReference type="PANTHER" id="PTHR11014:SF63">
    <property type="entry name" value="METALLOPEPTIDASE, PUTATIVE (AFU_ORTHOLOGUE AFUA_6G09600)-RELATED"/>
    <property type="match status" value="1"/>
</dbReference>
<dbReference type="OrthoDB" id="9776731at2"/>
<dbReference type="InterPro" id="IPR011650">
    <property type="entry name" value="Peptidase_M20_dimer"/>
</dbReference>
<organism evidence="5 6">
    <name type="scientific">Brevibacillus gelatini</name>
    <dbReference type="NCBI Taxonomy" id="1655277"/>
    <lineage>
        <taxon>Bacteria</taxon>
        <taxon>Bacillati</taxon>
        <taxon>Bacillota</taxon>
        <taxon>Bacilli</taxon>
        <taxon>Bacillales</taxon>
        <taxon>Paenibacillaceae</taxon>
        <taxon>Brevibacillus</taxon>
    </lineage>
</organism>
<dbReference type="GO" id="GO:0046872">
    <property type="term" value="F:metal ion binding"/>
    <property type="evidence" value="ECO:0007669"/>
    <property type="project" value="UniProtKB-KW"/>
</dbReference>
<feature type="domain" description="Peptidase M20 dimerisation" evidence="4">
    <location>
        <begin position="187"/>
        <end position="281"/>
    </location>
</feature>
<dbReference type="InterPro" id="IPR036264">
    <property type="entry name" value="Bact_exopeptidase_dim_dom"/>
</dbReference>
<dbReference type="Pfam" id="PF07687">
    <property type="entry name" value="M20_dimer"/>
    <property type="match status" value="1"/>
</dbReference>
<sequence>MQDKMFARLQEIYPELVSFRRDLHMYPELSFKEENTAKKVADRLASFGMEVKTGVGGMGVVGYLKGGKPGKTVALRADFDALPIQDEKDVAYKSRIPGVMHACGHDIHTAGLLGVAQVLSEYRDEIPGTVVFLHQFAEELPPGGAKAMIEAGCLEGVDVVFGAHVASDLPVGKVGIAPGYVTAAADSFEIILYGKGGHGASPHHSIDPIVLGSQIVMNLQQIASRQIDPLKQVVLSVCSFLGGGEAYNVIPDQVRLKGTVRTYDEEVRVAVEQSMRRIVEASCQAVGATCAITYERGYPATWNDEVETAHVEAVAKRLFGDENVLKIPPIMGGEDFAYFAQERPATFFMTGGRNPKIQATYPHHHPKFDVDERSMLQTGQLFIGALLAYQARHQG</sequence>
<dbReference type="Gene3D" id="3.40.630.10">
    <property type="entry name" value="Zn peptidases"/>
    <property type="match status" value="1"/>
</dbReference>
<dbReference type="InterPro" id="IPR002933">
    <property type="entry name" value="Peptidase_M20"/>
</dbReference>
<evidence type="ECO:0000313" key="6">
    <source>
        <dbReference type="Proteomes" id="UP000268829"/>
    </source>
</evidence>
<feature type="binding site" evidence="3">
    <location>
        <position position="139"/>
    </location>
    <ligand>
        <name>Mn(2+)</name>
        <dbReference type="ChEBI" id="CHEBI:29035"/>
        <label>2</label>
    </ligand>
</feature>
<dbReference type="SUPFAM" id="SSF55031">
    <property type="entry name" value="Bacterial exopeptidase dimerisation domain"/>
    <property type="match status" value="1"/>
</dbReference>
<dbReference type="FunFam" id="3.30.70.360:FF:000014">
    <property type="entry name" value="N-acyl-L-amino acid amidohydrolase"/>
    <property type="match status" value="1"/>
</dbReference>
<accession>A0A3M8AMK4</accession>
<dbReference type="PIRSF" id="PIRSF005962">
    <property type="entry name" value="Pept_M20D_amidohydro"/>
    <property type="match status" value="1"/>
</dbReference>
<dbReference type="Gene3D" id="3.30.70.360">
    <property type="match status" value="1"/>
</dbReference>
<reference evidence="5 6" key="1">
    <citation type="submission" date="2018-10" db="EMBL/GenBank/DDBJ databases">
        <title>Phylogenomics of Brevibacillus.</title>
        <authorList>
            <person name="Dunlap C."/>
        </authorList>
    </citation>
    <scope>NUCLEOTIDE SEQUENCE [LARGE SCALE GENOMIC DNA]</scope>
    <source>
        <strain evidence="5 6">DSM 100115</strain>
    </source>
</reference>
<proteinExistence type="inferred from homology"/>
<dbReference type="NCBIfam" id="TIGR01891">
    <property type="entry name" value="amidohydrolases"/>
    <property type="match status" value="1"/>
</dbReference>
<comment type="caution">
    <text evidence="5">The sequence shown here is derived from an EMBL/GenBank/DDBJ whole genome shotgun (WGS) entry which is preliminary data.</text>
</comment>
<comment type="similarity">
    <text evidence="1">Belongs to the peptidase M20 family.</text>
</comment>
<feature type="binding site" evidence="3">
    <location>
        <position position="105"/>
    </location>
    <ligand>
        <name>Mn(2+)</name>
        <dbReference type="ChEBI" id="CHEBI:29035"/>
        <label>2</label>
    </ligand>
</feature>
<feature type="binding site" evidence="3">
    <location>
        <position position="364"/>
    </location>
    <ligand>
        <name>Mn(2+)</name>
        <dbReference type="ChEBI" id="CHEBI:29035"/>
        <label>2</label>
    </ligand>
</feature>
<gene>
    <name evidence="5" type="ORF">EDM57_22100</name>
</gene>
<dbReference type="EMBL" id="RHHS01000063">
    <property type="protein sequence ID" value="RNB51715.1"/>
    <property type="molecule type" value="Genomic_DNA"/>
</dbReference>
<evidence type="ECO:0000313" key="5">
    <source>
        <dbReference type="EMBL" id="RNB51715.1"/>
    </source>
</evidence>
<dbReference type="SUPFAM" id="SSF53187">
    <property type="entry name" value="Zn-dependent exopeptidases"/>
    <property type="match status" value="1"/>
</dbReference>
<feature type="binding site" evidence="3">
    <location>
        <position position="164"/>
    </location>
    <ligand>
        <name>Mn(2+)</name>
        <dbReference type="ChEBI" id="CHEBI:29035"/>
        <label>2</label>
    </ligand>
</feature>
<comment type="cofactor">
    <cofactor evidence="3">
        <name>Mn(2+)</name>
        <dbReference type="ChEBI" id="CHEBI:29035"/>
    </cofactor>
    <text evidence="3">The Mn(2+) ion enhances activity.</text>
</comment>
<keyword evidence="3" id="KW-0464">Manganese</keyword>
<dbReference type="Proteomes" id="UP000268829">
    <property type="component" value="Unassembled WGS sequence"/>
</dbReference>